<evidence type="ECO:0000256" key="12">
    <source>
        <dbReference type="ARBA" id="ARBA00023125"/>
    </source>
</evidence>
<evidence type="ECO:0000256" key="3">
    <source>
        <dbReference type="ARBA" id="ARBA00022723"/>
    </source>
</evidence>
<feature type="zinc finger region" description="C4-type" evidence="18">
    <location>
        <begin position="803"/>
        <end position="829"/>
    </location>
</feature>
<dbReference type="InterPro" id="IPR004602">
    <property type="entry name" value="UvrA"/>
</dbReference>
<dbReference type="GO" id="GO:0006289">
    <property type="term" value="P:nucleotide-excision repair"/>
    <property type="evidence" value="ECO:0007669"/>
    <property type="project" value="UniProtKB-UniRule"/>
</dbReference>
<evidence type="ECO:0000256" key="2">
    <source>
        <dbReference type="ARBA" id="ARBA00022490"/>
    </source>
</evidence>
<keyword evidence="8 18" id="KW-0863">Zinc-finger</keyword>
<keyword evidence="22" id="KW-1185">Reference proteome</keyword>
<dbReference type="NCBIfam" id="TIGR00630">
    <property type="entry name" value="uvra"/>
    <property type="match status" value="1"/>
</dbReference>
<keyword evidence="2 18" id="KW-0963">Cytoplasm</keyword>
<keyword evidence="14 18" id="KW-0742">SOS response</keyword>
<evidence type="ECO:0000259" key="20">
    <source>
        <dbReference type="PROSITE" id="PS50893"/>
    </source>
</evidence>
<dbReference type="NCBIfam" id="NF001503">
    <property type="entry name" value="PRK00349.1"/>
    <property type="match status" value="1"/>
</dbReference>
<keyword evidence="7 18" id="KW-0228">DNA excision</keyword>
<evidence type="ECO:0000256" key="11">
    <source>
        <dbReference type="ARBA" id="ARBA00022881"/>
    </source>
</evidence>
<dbReference type="InterPro" id="IPR003439">
    <property type="entry name" value="ABC_transporter-like_ATP-bd"/>
</dbReference>
<feature type="binding site" evidence="18">
    <location>
        <begin position="88"/>
        <end position="95"/>
    </location>
    <ligand>
        <name>ATP</name>
        <dbReference type="ChEBI" id="CHEBI:30616"/>
    </ligand>
</feature>
<keyword evidence="5 18" id="KW-0547">Nucleotide-binding</keyword>
<dbReference type="PROSITE" id="PS00211">
    <property type="entry name" value="ABC_TRANSPORTER_1"/>
    <property type="match status" value="2"/>
</dbReference>
<evidence type="ECO:0000256" key="13">
    <source>
        <dbReference type="ARBA" id="ARBA00023204"/>
    </source>
</evidence>
<evidence type="ECO:0000256" key="6">
    <source>
        <dbReference type="ARBA" id="ARBA00022763"/>
    </source>
</evidence>
<evidence type="ECO:0000313" key="22">
    <source>
        <dbReference type="Proteomes" id="UP000294881"/>
    </source>
</evidence>
<dbReference type="HAMAP" id="MF_00205">
    <property type="entry name" value="UvrA"/>
    <property type="match status" value="1"/>
</dbReference>
<dbReference type="EMBL" id="SLWL01000005">
    <property type="protein sequence ID" value="TCO13730.1"/>
    <property type="molecule type" value="Genomic_DNA"/>
</dbReference>
<evidence type="ECO:0000256" key="7">
    <source>
        <dbReference type="ARBA" id="ARBA00022769"/>
    </source>
</evidence>
<accession>A0A4R2GTC4</accession>
<dbReference type="Gene3D" id="1.20.1580.10">
    <property type="entry name" value="ABC transporter ATPase like domain"/>
    <property type="match status" value="3"/>
</dbReference>
<keyword evidence="4 18" id="KW-0677">Repeat</keyword>
<dbReference type="Gene3D" id="3.40.50.300">
    <property type="entry name" value="P-loop containing nucleotide triphosphate hydrolases"/>
    <property type="match status" value="3"/>
</dbReference>
<dbReference type="InterPro" id="IPR041102">
    <property type="entry name" value="UvrA_inter"/>
</dbReference>
<keyword evidence="6 18" id="KW-0227">DNA damage</keyword>
<comment type="subcellular location">
    <subcellularLocation>
        <location evidence="1 18">Cytoplasm</location>
    </subcellularLocation>
</comment>
<dbReference type="GO" id="GO:0009380">
    <property type="term" value="C:excinuclease repair complex"/>
    <property type="evidence" value="ECO:0007669"/>
    <property type="project" value="InterPro"/>
</dbReference>
<dbReference type="Pfam" id="PF17755">
    <property type="entry name" value="UvrA_DNA-bind"/>
    <property type="match status" value="1"/>
</dbReference>
<organism evidence="21 22">
    <name type="scientific">Camelimonas lactis</name>
    <dbReference type="NCBI Taxonomy" id="659006"/>
    <lineage>
        <taxon>Bacteria</taxon>
        <taxon>Pseudomonadati</taxon>
        <taxon>Pseudomonadota</taxon>
        <taxon>Alphaproteobacteria</taxon>
        <taxon>Hyphomicrobiales</taxon>
        <taxon>Chelatococcaceae</taxon>
        <taxon>Camelimonas</taxon>
    </lineage>
</organism>
<dbReference type="AlphaFoldDB" id="A0A4R2GTC4"/>
<keyword evidence="10 18" id="KW-0067">ATP-binding</keyword>
<dbReference type="PROSITE" id="PS50893">
    <property type="entry name" value="ABC_TRANSPORTER_2"/>
    <property type="match status" value="2"/>
</dbReference>
<evidence type="ECO:0000313" key="21">
    <source>
        <dbReference type="EMBL" id="TCO13730.1"/>
    </source>
</evidence>
<evidence type="ECO:0000256" key="19">
    <source>
        <dbReference type="SAM" id="MobiDB-lite"/>
    </source>
</evidence>
<evidence type="ECO:0000256" key="16">
    <source>
        <dbReference type="ARBA" id="ARBA00039316"/>
    </source>
</evidence>
<comment type="subunit">
    <text evidence="18">Forms a heterotetramer with UvrB during the search for lesions.</text>
</comment>
<keyword evidence="9 18" id="KW-0862">Zinc</keyword>
<dbReference type="SUPFAM" id="SSF52540">
    <property type="entry name" value="P-loop containing nucleoside triphosphate hydrolases"/>
    <property type="match status" value="2"/>
</dbReference>
<gene>
    <name evidence="18" type="primary">uvrA</name>
    <name evidence="21" type="ORF">EV666_105101</name>
</gene>
<comment type="similarity">
    <text evidence="15 18">Belongs to the ABC transporter superfamily. UvrA family.</text>
</comment>
<dbReference type="GO" id="GO:0009432">
    <property type="term" value="P:SOS response"/>
    <property type="evidence" value="ECO:0007669"/>
    <property type="project" value="UniProtKB-UniRule"/>
</dbReference>
<feature type="region of interest" description="Disordered" evidence="19">
    <location>
        <begin position="1"/>
        <end position="54"/>
    </location>
</feature>
<dbReference type="GO" id="GO:0009381">
    <property type="term" value="F:excinuclease ABC activity"/>
    <property type="evidence" value="ECO:0007669"/>
    <property type="project" value="UniProtKB-UniRule"/>
</dbReference>
<comment type="caution">
    <text evidence="18">Lacks conserved residue(s) required for the propagation of feature annotation.</text>
</comment>
<evidence type="ECO:0000256" key="17">
    <source>
        <dbReference type="ARBA" id="ARBA00042156"/>
    </source>
</evidence>
<dbReference type="PANTHER" id="PTHR43152">
    <property type="entry name" value="UVRABC SYSTEM PROTEIN A"/>
    <property type="match status" value="1"/>
</dbReference>
<evidence type="ECO:0000256" key="14">
    <source>
        <dbReference type="ARBA" id="ARBA00023236"/>
    </source>
</evidence>
<dbReference type="Gene3D" id="1.10.8.280">
    <property type="entry name" value="ABC transporter ATPase domain-like"/>
    <property type="match status" value="1"/>
</dbReference>
<dbReference type="RefSeq" id="WP_132005680.1">
    <property type="nucleotide sequence ID" value="NZ_JBHUNN010000002.1"/>
</dbReference>
<dbReference type="OrthoDB" id="9809851at2"/>
<protein>
    <recommendedName>
        <fullName evidence="16 18">UvrABC system protein A</fullName>
        <shortName evidence="18">UvrA protein</shortName>
    </recommendedName>
    <alternativeName>
        <fullName evidence="17 18">Excinuclease ABC subunit A</fullName>
    </alternativeName>
</protein>
<name>A0A4R2GTC4_9HYPH</name>
<evidence type="ECO:0000256" key="18">
    <source>
        <dbReference type="HAMAP-Rule" id="MF_00205"/>
    </source>
</evidence>
<dbReference type="CDD" id="cd03270">
    <property type="entry name" value="ABC_UvrA_I"/>
    <property type="match status" value="1"/>
</dbReference>
<evidence type="ECO:0000256" key="15">
    <source>
        <dbReference type="ARBA" id="ARBA00038000"/>
    </source>
</evidence>
<evidence type="ECO:0000256" key="10">
    <source>
        <dbReference type="ARBA" id="ARBA00022840"/>
    </source>
</evidence>
<dbReference type="InterPro" id="IPR017871">
    <property type="entry name" value="ABC_transporter-like_CS"/>
</dbReference>
<keyword evidence="11 18" id="KW-0267">Excision nuclease</keyword>
<feature type="domain" description="ABC transporter" evidence="20">
    <location>
        <begin position="427"/>
        <end position="657"/>
    </location>
</feature>
<dbReference type="CDD" id="cd03271">
    <property type="entry name" value="ABC_UvrA_II"/>
    <property type="match status" value="1"/>
</dbReference>
<dbReference type="InterPro" id="IPR027417">
    <property type="entry name" value="P-loop_NTPase"/>
</dbReference>
<dbReference type="GO" id="GO:0008270">
    <property type="term" value="F:zinc ion binding"/>
    <property type="evidence" value="ECO:0007669"/>
    <property type="project" value="UniProtKB-UniRule"/>
</dbReference>
<keyword evidence="13 18" id="KW-0234">DNA repair</keyword>
<reference evidence="21 22" key="1">
    <citation type="submission" date="2019-03" db="EMBL/GenBank/DDBJ databases">
        <title>Genomic Encyclopedia of Type Strains, Phase IV (KMG-IV): sequencing the most valuable type-strain genomes for metagenomic binning, comparative biology and taxonomic classification.</title>
        <authorList>
            <person name="Goeker M."/>
        </authorList>
    </citation>
    <scope>NUCLEOTIDE SEQUENCE [LARGE SCALE GENOMIC DNA]</scope>
    <source>
        <strain evidence="21 22">DSM 22958</strain>
    </source>
</reference>
<proteinExistence type="inferred from homology"/>
<evidence type="ECO:0000256" key="8">
    <source>
        <dbReference type="ARBA" id="ARBA00022771"/>
    </source>
</evidence>
<dbReference type="InterPro" id="IPR041552">
    <property type="entry name" value="UvrA_DNA-bd"/>
</dbReference>
<evidence type="ECO:0000256" key="4">
    <source>
        <dbReference type="ARBA" id="ARBA00022737"/>
    </source>
</evidence>
<dbReference type="FunFam" id="1.20.1580.10:FF:000002">
    <property type="entry name" value="UvrABC system protein A"/>
    <property type="match status" value="1"/>
</dbReference>
<evidence type="ECO:0000256" key="1">
    <source>
        <dbReference type="ARBA" id="ARBA00004496"/>
    </source>
</evidence>
<evidence type="ECO:0000256" key="9">
    <source>
        <dbReference type="ARBA" id="ARBA00022833"/>
    </source>
</evidence>
<comment type="function">
    <text evidence="18">The UvrABC repair system catalyzes the recognition and processing of DNA lesions. UvrA is an ATPase and a DNA-binding protein. A damage recognition complex composed of 2 UvrA and 2 UvrB subunits scans DNA for abnormalities. When the presence of a lesion has been verified by UvrB, the UvrA molecules dissociate.</text>
</comment>
<dbReference type="PANTHER" id="PTHR43152:SF3">
    <property type="entry name" value="UVRABC SYSTEM PROTEIN A"/>
    <property type="match status" value="1"/>
</dbReference>
<evidence type="ECO:0000256" key="5">
    <source>
        <dbReference type="ARBA" id="ARBA00022741"/>
    </source>
</evidence>
<keyword evidence="3 18" id="KW-0479">Metal-binding</keyword>
<dbReference type="Proteomes" id="UP000294881">
    <property type="component" value="Unassembled WGS sequence"/>
</dbReference>
<keyword evidence="12 18" id="KW-0238">DNA-binding</keyword>
<feature type="domain" description="ABC transporter" evidence="20">
    <location>
        <begin position="672"/>
        <end position="1000"/>
    </location>
</feature>
<feature type="binding site" evidence="18">
    <location>
        <begin position="704"/>
        <end position="711"/>
    </location>
    <ligand>
        <name>ATP</name>
        <dbReference type="ChEBI" id="CHEBI:30616"/>
    </ligand>
</feature>
<dbReference type="GO" id="GO:0003677">
    <property type="term" value="F:DNA binding"/>
    <property type="evidence" value="ECO:0007669"/>
    <property type="project" value="UniProtKB-UniRule"/>
</dbReference>
<dbReference type="GO" id="GO:0016887">
    <property type="term" value="F:ATP hydrolysis activity"/>
    <property type="evidence" value="ECO:0007669"/>
    <property type="project" value="InterPro"/>
</dbReference>
<dbReference type="Gene3D" id="3.30.190.20">
    <property type="match status" value="1"/>
</dbReference>
<dbReference type="GO" id="GO:0005524">
    <property type="term" value="F:ATP binding"/>
    <property type="evidence" value="ECO:0007669"/>
    <property type="project" value="UniProtKB-UniRule"/>
</dbReference>
<sequence length="1017" mass="111029">MASLDELFDGAGDRARKNRGRRSGGGKNGDGNGDAARGQGEDSPERGAPAAATGFPGKRVISIRGAREHNLKNVDLVIPRDELVVFTGLSGSGKSSLAFDTIYAEGQRRYVESLSAYARQFLEMMQKPDVDQIEGLSPAISIEQKTTSKNPRSTVGTVTEIYDYMRLLWARVGVPYSPATGLPIESQTVSQMVDRVLALPERSRLFLLAPVVRGRKGEYRKELADFQRRGFQRVKIDGAYYEIDDAPALDKKLKHDIDVVIDRIVVRPDMAARLADSFETALELTDGIAVIEFADTDGDSKDGPRRIVFSQKFACPVSGFTIPEIEPRLFSFNNPYGACPTCDGLGSQKQVSADLVVPDASLTLARGAIAPWAKSTSPYYGQTLEALAAHFGFDLKTPWEKLPAHIQAVVLFGTGSTKVRIAYKDGVRAYEVQKPFEGVITNLERRFRETDSDWVREEISRFMAETPCPACQGFRLKPEALAVRIDGRHIGEVTALSVGAARSWFEALPAALNDKQNEIARRVLKEIVDRLTFLLDVGLDYLTLARASGTLSGGESQRIRLASQIGSGLTGVLYVLDEPSIGLHQRDNERLLQTLKRLRDLGNSVIVVEHDEDAILQADYVVDVGPGAGVHGGEIVSHGSPEHILQDPNSLTGQYLSGKLSVATPAKRRKASKGRHLRLTGASGNNLKHVTADIPLGTFTAITGVSGGGKSTLIIDTLYRAVARRLNGALEHPAPFEKIEGLEHLDKVIDIDQSPIGRTPRSNPATYTGAFTPIRDWFAGLPEAKARGYQPGRFSFNVKGGRCEACQGDGVIKIEMHFLPDVYVTCDVCKGKRYDRETLEVRYREKSIADVLDMTVDEAAELFQAVPTIRDRMETLSRVGLGYVKVGQQATTLSGGEAQRVKLSKELSRRATGRTLYILDEPTTGLHFHDVAKLLDVLHELVEQGNTVIVIEHNLEVIKTADWVLDLGPEGGDGGGQIVAEGTPEDIAASPVSHTGRFLAEVLARRPIRRQARKAAG</sequence>
<dbReference type="GO" id="GO:0005737">
    <property type="term" value="C:cytoplasm"/>
    <property type="evidence" value="ECO:0007669"/>
    <property type="project" value="UniProtKB-SubCell"/>
</dbReference>
<comment type="caution">
    <text evidence="21">The sequence shown here is derived from an EMBL/GenBank/DDBJ whole genome shotgun (WGS) entry which is preliminary data.</text>
</comment>
<dbReference type="Pfam" id="PF17760">
    <property type="entry name" value="UvrA_inter"/>
    <property type="match status" value="1"/>
</dbReference>